<evidence type="ECO:0000256" key="1">
    <source>
        <dbReference type="SAM" id="MobiDB-lite"/>
    </source>
</evidence>
<comment type="caution">
    <text evidence="2">The sequence shown here is derived from an EMBL/GenBank/DDBJ whole genome shotgun (WGS) entry which is preliminary data.</text>
</comment>
<protein>
    <submittedName>
        <fullName evidence="2">Uncharacterized protein</fullName>
    </submittedName>
</protein>
<sequence length="146" mass="14899">MVRVPGRDGGAMTRINSFTGPMIQPATTQAQTRAASTSFGALVNPMAPANRPGDPLMVSGGAVVASALASVGSSPNNGILNSYLSAVGRGPISEDGSRGTVSQAPAGSEQAQQEQVLMELAEMSAATLSNSILHMGNKMKVDLDRE</sequence>
<evidence type="ECO:0000313" key="2">
    <source>
        <dbReference type="EMBL" id="NOJ78664.1"/>
    </source>
</evidence>
<dbReference type="EMBL" id="JABFNT010000025">
    <property type="protein sequence ID" value="NOJ78664.1"/>
    <property type="molecule type" value="Genomic_DNA"/>
</dbReference>
<feature type="compositionally biased region" description="Polar residues" evidence="1">
    <location>
        <begin position="99"/>
        <end position="110"/>
    </location>
</feature>
<evidence type="ECO:0000313" key="3">
    <source>
        <dbReference type="Proteomes" id="UP000533080"/>
    </source>
</evidence>
<name>A0A7Y4IGC9_MYXXA</name>
<reference evidence="2 3" key="1">
    <citation type="submission" date="2020-05" db="EMBL/GenBank/DDBJ databases">
        <authorList>
            <person name="Whitworth D."/>
        </authorList>
    </citation>
    <scope>NUCLEOTIDE SEQUENCE [LARGE SCALE GENOMIC DNA]</scope>
    <source>
        <strain evidence="2 3">AM005</strain>
    </source>
</reference>
<proteinExistence type="predicted"/>
<feature type="region of interest" description="Disordered" evidence="1">
    <location>
        <begin position="90"/>
        <end position="110"/>
    </location>
</feature>
<organism evidence="2 3">
    <name type="scientific">Myxococcus xanthus</name>
    <dbReference type="NCBI Taxonomy" id="34"/>
    <lineage>
        <taxon>Bacteria</taxon>
        <taxon>Pseudomonadati</taxon>
        <taxon>Myxococcota</taxon>
        <taxon>Myxococcia</taxon>
        <taxon>Myxococcales</taxon>
        <taxon>Cystobacterineae</taxon>
        <taxon>Myxococcaceae</taxon>
        <taxon>Myxococcus</taxon>
    </lineage>
</organism>
<accession>A0A7Y4IGC9</accession>
<dbReference type="Proteomes" id="UP000533080">
    <property type="component" value="Unassembled WGS sequence"/>
</dbReference>
<feature type="region of interest" description="Disordered" evidence="1">
    <location>
        <begin position="1"/>
        <end position="29"/>
    </location>
</feature>
<gene>
    <name evidence="2" type="ORF">HNV28_09950</name>
</gene>
<dbReference type="AlphaFoldDB" id="A0A7Y4IGC9"/>